<evidence type="ECO:0000256" key="6">
    <source>
        <dbReference type="PROSITE-ProRule" id="PRU00552"/>
    </source>
</evidence>
<comment type="catalytic activity">
    <reaction evidence="7">
        <text>ATP + H2O = ADP + phosphate + H(+)</text>
        <dbReference type="Rhea" id="RHEA:13065"/>
        <dbReference type="ChEBI" id="CHEBI:15377"/>
        <dbReference type="ChEBI" id="CHEBI:15378"/>
        <dbReference type="ChEBI" id="CHEBI:30616"/>
        <dbReference type="ChEBI" id="CHEBI:43474"/>
        <dbReference type="ChEBI" id="CHEBI:456216"/>
        <dbReference type="EC" id="3.6.4.13"/>
    </reaction>
</comment>
<organism evidence="11 12">
    <name type="scientific">Spraguea lophii (strain 42_110)</name>
    <name type="common">Microsporidian parasite</name>
    <dbReference type="NCBI Taxonomy" id="1358809"/>
    <lineage>
        <taxon>Eukaryota</taxon>
        <taxon>Fungi</taxon>
        <taxon>Fungi incertae sedis</taxon>
        <taxon>Microsporidia</taxon>
        <taxon>Spragueidae</taxon>
        <taxon>Spraguea</taxon>
    </lineage>
</organism>
<keyword evidence="1 7" id="KW-0547">Nucleotide-binding</keyword>
<dbReference type="Pfam" id="PF00271">
    <property type="entry name" value="Helicase_C"/>
    <property type="match status" value="1"/>
</dbReference>
<dbReference type="CDD" id="cd18787">
    <property type="entry name" value="SF2_C_DEAD"/>
    <property type="match status" value="1"/>
</dbReference>
<evidence type="ECO:0000313" key="11">
    <source>
        <dbReference type="EMBL" id="EPR79121.1"/>
    </source>
</evidence>
<dbReference type="InterPro" id="IPR001650">
    <property type="entry name" value="Helicase_C-like"/>
</dbReference>
<accession>S7W8E4</accession>
<dbReference type="Proteomes" id="UP000014978">
    <property type="component" value="Unassembled WGS sequence"/>
</dbReference>
<dbReference type="PANTHER" id="PTHR24031">
    <property type="entry name" value="RNA HELICASE"/>
    <property type="match status" value="1"/>
</dbReference>
<keyword evidence="12" id="KW-1185">Reference proteome</keyword>
<dbReference type="HOGENOM" id="CLU_003041_1_0_1"/>
<dbReference type="FunCoup" id="S7W8E4">
    <property type="interactions" value="128"/>
</dbReference>
<dbReference type="EMBL" id="ATCN01000397">
    <property type="protein sequence ID" value="EPR79121.1"/>
    <property type="molecule type" value="Genomic_DNA"/>
</dbReference>
<feature type="short sequence motif" description="Q motif" evidence="6">
    <location>
        <begin position="46"/>
        <end position="74"/>
    </location>
</feature>
<dbReference type="Gene3D" id="3.40.50.300">
    <property type="entry name" value="P-loop containing nucleotide triphosphate hydrolases"/>
    <property type="match status" value="2"/>
</dbReference>
<feature type="domain" description="DEAD-box RNA helicase Q" evidence="10">
    <location>
        <begin position="46"/>
        <end position="74"/>
    </location>
</feature>
<evidence type="ECO:0000256" key="7">
    <source>
        <dbReference type="RuleBase" id="RU365068"/>
    </source>
</evidence>
<protein>
    <recommendedName>
        <fullName evidence="7">ATP-dependent RNA helicase</fullName>
        <ecNumber evidence="7">3.6.4.13</ecNumber>
    </recommendedName>
</protein>
<name>S7W8E4_SPRLO</name>
<dbReference type="GO" id="GO:0005524">
    <property type="term" value="F:ATP binding"/>
    <property type="evidence" value="ECO:0007669"/>
    <property type="project" value="UniProtKB-UniRule"/>
</dbReference>
<dbReference type="EC" id="3.6.4.13" evidence="7"/>
<comment type="caution">
    <text evidence="11">The sequence shown here is derived from an EMBL/GenBank/DDBJ whole genome shotgun (WGS) entry which is preliminary data.</text>
</comment>
<evidence type="ECO:0000259" key="9">
    <source>
        <dbReference type="PROSITE" id="PS51194"/>
    </source>
</evidence>
<dbReference type="PROSITE" id="PS51194">
    <property type="entry name" value="HELICASE_CTER"/>
    <property type="match status" value="1"/>
</dbReference>
<dbReference type="InParanoid" id="S7W8E4"/>
<gene>
    <name evidence="11" type="ORF">SLOPH_153</name>
</gene>
<dbReference type="Pfam" id="PF00270">
    <property type="entry name" value="DEAD"/>
    <property type="match status" value="1"/>
</dbReference>
<feature type="domain" description="Helicase ATP-binding" evidence="8">
    <location>
        <begin position="77"/>
        <end position="240"/>
    </location>
</feature>
<comment type="domain">
    <text evidence="7">The Q motif is unique to and characteristic of the DEAD box family of RNA helicases and controls ATP binding and hydrolysis.</text>
</comment>
<evidence type="ECO:0000259" key="8">
    <source>
        <dbReference type="PROSITE" id="PS51192"/>
    </source>
</evidence>
<evidence type="ECO:0000256" key="4">
    <source>
        <dbReference type="ARBA" id="ARBA00022840"/>
    </source>
</evidence>
<sequence>MVQTDEDVARELHNLLCQDSEAIEKVEKSGLWSLKLTGDNKLLVCDSFSRMNLKPELLRAIYSLEIEKPSIVQSRAIPEILLGKDLVCQSKSGSGKTITFACGALNFLKNGMGPQAIIIAPTRELAVQVGEFLQKLGSFLNIGVCLALKGRKTDKITEEIIVGTPGSLFGYFKDDLFDTSKIGFLVIDEADAVLDPEGMGAMTHRLIMKLNRAQKIYFSATYNADITEQIESYSPGVIKLLEGKNEKPEEIKLFYIEIHKKDKIKALLELYELLAIGQSIVFVSTKKYVDFLKTTFESDLHVVSCIHGDMDLNERERIVKEFKEAKSKILISTDVFSRGMDIPQVNLIINFDLPIYRGTPMTETYIHRIGRSGRFGRLGFVIDFVSSEEELKGLMKFQSDLKFPTKKFSIEALRKVVLEN</sequence>
<dbReference type="GO" id="GO:0003724">
    <property type="term" value="F:RNA helicase activity"/>
    <property type="evidence" value="ECO:0007669"/>
    <property type="project" value="UniProtKB-EC"/>
</dbReference>
<keyword evidence="5 7" id="KW-0694">RNA-binding</keyword>
<dbReference type="GO" id="GO:0003723">
    <property type="term" value="F:RNA binding"/>
    <property type="evidence" value="ECO:0007669"/>
    <property type="project" value="UniProtKB-UniRule"/>
</dbReference>
<keyword evidence="2 7" id="KW-0378">Hydrolase</keyword>
<comment type="function">
    <text evidence="7">RNA helicase.</text>
</comment>
<comment type="similarity">
    <text evidence="7">Belongs to the DEAD box helicase family.</text>
</comment>
<dbReference type="SMART" id="SM00487">
    <property type="entry name" value="DEXDc"/>
    <property type="match status" value="1"/>
</dbReference>
<proteinExistence type="inferred from homology"/>
<evidence type="ECO:0000256" key="1">
    <source>
        <dbReference type="ARBA" id="ARBA00022741"/>
    </source>
</evidence>
<dbReference type="OrthoDB" id="10265785at2759"/>
<dbReference type="AlphaFoldDB" id="S7W8E4"/>
<keyword evidence="3 7" id="KW-0347">Helicase</keyword>
<dbReference type="VEuPathDB" id="MicrosporidiaDB:SLOPH_153"/>
<evidence type="ECO:0000256" key="2">
    <source>
        <dbReference type="ARBA" id="ARBA00022801"/>
    </source>
</evidence>
<reference evidence="12" key="1">
    <citation type="journal article" date="2013" name="PLoS Genet.">
        <title>The genome of Spraguea lophii and the basis of host-microsporidian interactions.</title>
        <authorList>
            <person name="Campbell S.E."/>
            <person name="Williams T.A."/>
            <person name="Yousuf A."/>
            <person name="Soanes D.M."/>
            <person name="Paszkiewicz K.H."/>
            <person name="Williams B.A.P."/>
        </authorList>
    </citation>
    <scope>NUCLEOTIDE SEQUENCE [LARGE SCALE GENOMIC DNA]</scope>
    <source>
        <strain evidence="12">42_110</strain>
    </source>
</reference>
<dbReference type="PROSITE" id="PS51195">
    <property type="entry name" value="Q_MOTIF"/>
    <property type="match status" value="1"/>
</dbReference>
<dbReference type="InterPro" id="IPR027417">
    <property type="entry name" value="P-loop_NTPase"/>
</dbReference>
<dbReference type="STRING" id="1358809.S7W8E4"/>
<dbReference type="SUPFAM" id="SSF52540">
    <property type="entry name" value="P-loop containing nucleoside triphosphate hydrolases"/>
    <property type="match status" value="1"/>
</dbReference>
<evidence type="ECO:0000256" key="3">
    <source>
        <dbReference type="ARBA" id="ARBA00022806"/>
    </source>
</evidence>
<dbReference type="OMA" id="DFKNLCM"/>
<evidence type="ECO:0000256" key="5">
    <source>
        <dbReference type="ARBA" id="ARBA00022884"/>
    </source>
</evidence>
<dbReference type="PROSITE" id="PS51192">
    <property type="entry name" value="HELICASE_ATP_BIND_1"/>
    <property type="match status" value="1"/>
</dbReference>
<dbReference type="InterPro" id="IPR014014">
    <property type="entry name" value="RNA_helicase_DEAD_Q_motif"/>
</dbReference>
<dbReference type="InterPro" id="IPR014001">
    <property type="entry name" value="Helicase_ATP-bd"/>
</dbReference>
<dbReference type="InterPro" id="IPR011545">
    <property type="entry name" value="DEAD/DEAH_box_helicase_dom"/>
</dbReference>
<keyword evidence="4 7" id="KW-0067">ATP-binding</keyword>
<feature type="domain" description="Helicase C-terminal" evidence="9">
    <location>
        <begin position="266"/>
        <end position="420"/>
    </location>
</feature>
<dbReference type="GO" id="GO:0016787">
    <property type="term" value="F:hydrolase activity"/>
    <property type="evidence" value="ECO:0007669"/>
    <property type="project" value="UniProtKB-KW"/>
</dbReference>
<evidence type="ECO:0000313" key="12">
    <source>
        <dbReference type="Proteomes" id="UP000014978"/>
    </source>
</evidence>
<dbReference type="SMART" id="SM00490">
    <property type="entry name" value="HELICc"/>
    <property type="match status" value="1"/>
</dbReference>
<evidence type="ECO:0000259" key="10">
    <source>
        <dbReference type="PROSITE" id="PS51195"/>
    </source>
</evidence>